<dbReference type="Proteomes" id="UP000593572">
    <property type="component" value="Unassembled WGS sequence"/>
</dbReference>
<organism evidence="3 4">
    <name type="scientific">Gossypium lobatum</name>
    <dbReference type="NCBI Taxonomy" id="34289"/>
    <lineage>
        <taxon>Eukaryota</taxon>
        <taxon>Viridiplantae</taxon>
        <taxon>Streptophyta</taxon>
        <taxon>Embryophyta</taxon>
        <taxon>Tracheophyta</taxon>
        <taxon>Spermatophyta</taxon>
        <taxon>Magnoliopsida</taxon>
        <taxon>eudicotyledons</taxon>
        <taxon>Gunneridae</taxon>
        <taxon>Pentapetalae</taxon>
        <taxon>rosids</taxon>
        <taxon>malvids</taxon>
        <taxon>Malvales</taxon>
        <taxon>Malvaceae</taxon>
        <taxon>Malvoideae</taxon>
        <taxon>Gossypium</taxon>
    </lineage>
</organism>
<accession>A0A7J8N979</accession>
<keyword evidence="1" id="KW-0472">Membrane</keyword>
<keyword evidence="1" id="KW-0812">Transmembrane</keyword>
<gene>
    <name evidence="3" type="ORF">Golob_000690</name>
</gene>
<evidence type="ECO:0000259" key="2">
    <source>
        <dbReference type="Pfam" id="PF24924"/>
    </source>
</evidence>
<dbReference type="AlphaFoldDB" id="A0A7J8N979"/>
<comment type="caution">
    <text evidence="3">The sequence shown here is derived from an EMBL/GenBank/DDBJ whole genome shotgun (WGS) entry which is preliminary data.</text>
</comment>
<feature type="domain" description="DUF7745" evidence="2">
    <location>
        <begin position="42"/>
        <end position="99"/>
    </location>
</feature>
<feature type="non-terminal residue" evidence="3">
    <location>
        <position position="104"/>
    </location>
</feature>
<evidence type="ECO:0000256" key="1">
    <source>
        <dbReference type="SAM" id="Phobius"/>
    </source>
</evidence>
<reference evidence="3 4" key="1">
    <citation type="journal article" date="2019" name="Genome Biol. Evol.">
        <title>Insights into the evolution of the New World diploid cottons (Gossypium, subgenus Houzingenia) based on genome sequencing.</title>
        <authorList>
            <person name="Grover C.E."/>
            <person name="Arick M.A. 2nd"/>
            <person name="Thrash A."/>
            <person name="Conover J.L."/>
            <person name="Sanders W.S."/>
            <person name="Peterson D.G."/>
            <person name="Frelichowski J.E."/>
            <person name="Scheffler J.A."/>
            <person name="Scheffler B.E."/>
            <person name="Wendel J.F."/>
        </authorList>
    </citation>
    <scope>NUCLEOTIDE SEQUENCE [LARGE SCALE GENOMIC DNA]</scope>
    <source>
        <strain evidence="3">157</strain>
        <tissue evidence="3">Leaf</tissue>
    </source>
</reference>
<sequence>MRIVVVLWMKSHFRCLYKHFRHVFVPSTKPIEEFLESEWPTNQLIEDWVQNLSTLTYQEIEWRTPWMIQSTVLIGCGGHLWVPLISIWGVVSYYLLIVLSLCGY</sequence>
<evidence type="ECO:0000313" key="4">
    <source>
        <dbReference type="Proteomes" id="UP000593572"/>
    </source>
</evidence>
<dbReference type="InterPro" id="IPR056647">
    <property type="entry name" value="DUF7745"/>
</dbReference>
<feature type="transmembrane region" description="Helical" evidence="1">
    <location>
        <begin position="80"/>
        <end position="102"/>
    </location>
</feature>
<dbReference type="PANTHER" id="PTHR48200:SF1">
    <property type="entry name" value="AMINOTRANSFERASE-LIKE PLANT MOBILE DOMAIN-CONTAINING PROTEIN"/>
    <property type="match status" value="1"/>
</dbReference>
<protein>
    <recommendedName>
        <fullName evidence="2">DUF7745 domain-containing protein</fullName>
    </recommendedName>
</protein>
<name>A0A7J8N979_9ROSI</name>
<dbReference type="EMBL" id="JABEZX010000013">
    <property type="protein sequence ID" value="MBA0573414.1"/>
    <property type="molecule type" value="Genomic_DNA"/>
</dbReference>
<keyword evidence="4" id="KW-1185">Reference proteome</keyword>
<dbReference type="Pfam" id="PF24924">
    <property type="entry name" value="DUF7745"/>
    <property type="match status" value="1"/>
</dbReference>
<proteinExistence type="predicted"/>
<keyword evidence="1" id="KW-1133">Transmembrane helix</keyword>
<dbReference type="PANTHER" id="PTHR48200">
    <property type="entry name" value="PROTEIN, PUTATIVE-RELATED"/>
    <property type="match status" value="1"/>
</dbReference>
<evidence type="ECO:0000313" key="3">
    <source>
        <dbReference type="EMBL" id="MBA0573414.1"/>
    </source>
</evidence>